<protein>
    <submittedName>
        <fullName evidence="2">Uncharacterized protein</fullName>
    </submittedName>
</protein>
<comment type="caution">
    <text evidence="2">The sequence shown here is derived from an EMBL/GenBank/DDBJ whole genome shotgun (WGS) entry which is preliminary data.</text>
</comment>
<dbReference type="Proteomes" id="UP000499080">
    <property type="component" value="Unassembled WGS sequence"/>
</dbReference>
<evidence type="ECO:0000313" key="3">
    <source>
        <dbReference type="Proteomes" id="UP000499080"/>
    </source>
</evidence>
<feature type="region of interest" description="Disordered" evidence="1">
    <location>
        <begin position="104"/>
        <end position="132"/>
    </location>
</feature>
<gene>
    <name evidence="2" type="ORF">AVEN_34812_1</name>
</gene>
<sequence>MEVLMETWAVIEVRNGIRLSSLKKLSQSEIRRHLVEEYIVSVMSENSLSFGARNSIKDVGGEQSSGLSSTFTTQSLEHPPYSPDLASRIFHPLGPLKKQLEGRNFRISDKFSQPPPRGSDFGASMAQMLRQP</sequence>
<organism evidence="2 3">
    <name type="scientific">Araneus ventricosus</name>
    <name type="common">Orbweaver spider</name>
    <name type="synonym">Epeira ventricosa</name>
    <dbReference type="NCBI Taxonomy" id="182803"/>
    <lineage>
        <taxon>Eukaryota</taxon>
        <taxon>Metazoa</taxon>
        <taxon>Ecdysozoa</taxon>
        <taxon>Arthropoda</taxon>
        <taxon>Chelicerata</taxon>
        <taxon>Arachnida</taxon>
        <taxon>Araneae</taxon>
        <taxon>Araneomorphae</taxon>
        <taxon>Entelegynae</taxon>
        <taxon>Araneoidea</taxon>
        <taxon>Araneidae</taxon>
        <taxon>Araneus</taxon>
    </lineage>
</organism>
<feature type="compositionally biased region" description="Polar residues" evidence="1">
    <location>
        <begin position="62"/>
        <end position="76"/>
    </location>
</feature>
<feature type="region of interest" description="Disordered" evidence="1">
    <location>
        <begin position="59"/>
        <end position="78"/>
    </location>
</feature>
<reference evidence="2 3" key="1">
    <citation type="journal article" date="2019" name="Sci. Rep.">
        <title>Orb-weaving spider Araneus ventricosus genome elucidates the spidroin gene catalogue.</title>
        <authorList>
            <person name="Kono N."/>
            <person name="Nakamura H."/>
            <person name="Ohtoshi R."/>
            <person name="Moran D.A.P."/>
            <person name="Shinohara A."/>
            <person name="Yoshida Y."/>
            <person name="Fujiwara M."/>
            <person name="Mori M."/>
            <person name="Tomita M."/>
            <person name="Arakawa K."/>
        </authorList>
    </citation>
    <scope>NUCLEOTIDE SEQUENCE [LARGE SCALE GENOMIC DNA]</scope>
</reference>
<keyword evidence="3" id="KW-1185">Reference proteome</keyword>
<evidence type="ECO:0000313" key="2">
    <source>
        <dbReference type="EMBL" id="GBN34084.1"/>
    </source>
</evidence>
<proteinExistence type="predicted"/>
<dbReference type="EMBL" id="BGPR01008476">
    <property type="protein sequence ID" value="GBN34084.1"/>
    <property type="molecule type" value="Genomic_DNA"/>
</dbReference>
<dbReference type="AlphaFoldDB" id="A0A4Y2N636"/>
<accession>A0A4Y2N636</accession>
<evidence type="ECO:0000256" key="1">
    <source>
        <dbReference type="SAM" id="MobiDB-lite"/>
    </source>
</evidence>
<name>A0A4Y2N636_ARAVE</name>